<reference evidence="1 2" key="1">
    <citation type="journal article" date="2020" name="Cell">
        <title>Large-Scale Comparative Analyses of Tick Genomes Elucidate Their Genetic Diversity and Vector Capacities.</title>
        <authorList>
            <consortium name="Tick Genome and Microbiome Consortium (TIGMIC)"/>
            <person name="Jia N."/>
            <person name="Wang J."/>
            <person name="Shi W."/>
            <person name="Du L."/>
            <person name="Sun Y."/>
            <person name="Zhan W."/>
            <person name="Jiang J.F."/>
            <person name="Wang Q."/>
            <person name="Zhang B."/>
            <person name="Ji P."/>
            <person name="Bell-Sakyi L."/>
            <person name="Cui X.M."/>
            <person name="Yuan T.T."/>
            <person name="Jiang B.G."/>
            <person name="Yang W.F."/>
            <person name="Lam T.T."/>
            <person name="Chang Q.C."/>
            <person name="Ding S.J."/>
            <person name="Wang X.J."/>
            <person name="Zhu J.G."/>
            <person name="Ruan X.D."/>
            <person name="Zhao L."/>
            <person name="Wei J.T."/>
            <person name="Ye R.Z."/>
            <person name="Que T.C."/>
            <person name="Du C.H."/>
            <person name="Zhou Y.H."/>
            <person name="Cheng J.X."/>
            <person name="Dai P.F."/>
            <person name="Guo W.B."/>
            <person name="Han X.H."/>
            <person name="Huang E.J."/>
            <person name="Li L.F."/>
            <person name="Wei W."/>
            <person name="Gao Y.C."/>
            <person name="Liu J.Z."/>
            <person name="Shao H.Z."/>
            <person name="Wang X."/>
            <person name="Wang C.C."/>
            <person name="Yang T.C."/>
            <person name="Huo Q.B."/>
            <person name="Li W."/>
            <person name="Chen H.Y."/>
            <person name="Chen S.E."/>
            <person name="Zhou L.G."/>
            <person name="Ni X.B."/>
            <person name="Tian J.H."/>
            <person name="Sheng Y."/>
            <person name="Liu T."/>
            <person name="Pan Y.S."/>
            <person name="Xia L.Y."/>
            <person name="Li J."/>
            <person name="Zhao F."/>
            <person name="Cao W.C."/>
        </authorList>
    </citation>
    <scope>NUCLEOTIDE SEQUENCE [LARGE SCALE GENOMIC DNA]</scope>
    <source>
        <strain evidence="1">Iper-2018</strain>
    </source>
</reference>
<dbReference type="Proteomes" id="UP000805193">
    <property type="component" value="Unassembled WGS sequence"/>
</dbReference>
<keyword evidence="2" id="KW-1185">Reference proteome</keyword>
<accession>A0AC60PPP2</accession>
<organism evidence="1 2">
    <name type="scientific">Ixodes persulcatus</name>
    <name type="common">Taiga tick</name>
    <dbReference type="NCBI Taxonomy" id="34615"/>
    <lineage>
        <taxon>Eukaryota</taxon>
        <taxon>Metazoa</taxon>
        <taxon>Ecdysozoa</taxon>
        <taxon>Arthropoda</taxon>
        <taxon>Chelicerata</taxon>
        <taxon>Arachnida</taxon>
        <taxon>Acari</taxon>
        <taxon>Parasitiformes</taxon>
        <taxon>Ixodida</taxon>
        <taxon>Ixodoidea</taxon>
        <taxon>Ixodidae</taxon>
        <taxon>Ixodinae</taxon>
        <taxon>Ixodes</taxon>
    </lineage>
</organism>
<evidence type="ECO:0000313" key="2">
    <source>
        <dbReference type="Proteomes" id="UP000805193"/>
    </source>
</evidence>
<comment type="caution">
    <text evidence="1">The sequence shown here is derived from an EMBL/GenBank/DDBJ whole genome shotgun (WGS) entry which is preliminary data.</text>
</comment>
<dbReference type="EMBL" id="JABSTQ010010158">
    <property type="protein sequence ID" value="KAG0422998.1"/>
    <property type="molecule type" value="Genomic_DNA"/>
</dbReference>
<evidence type="ECO:0000313" key="1">
    <source>
        <dbReference type="EMBL" id="KAG0422998.1"/>
    </source>
</evidence>
<gene>
    <name evidence="1" type="ORF">HPB47_001202</name>
</gene>
<sequence>MANSEPQKRYFQAFLKSYLSEFPCVVPSKKGEKFGLRSTCTCDESYDQLAAEMDAFYACQSLPVSELVESAVYATQVEGSWFRVQLVRAGRGKISRALELQLLRRVLPSCLTNLFGSGYCSHPSYLFIVDAASRLLEASWKEVIAGVTASCHKLNETKFEPAVLLCNTALSSDTIELLSKGPKFAPDLPTKKVDQLAIAAKDCWRCSERGTRGLQTLMKSPGSFQALEVGVVLAVGPPLLHSGSKVSQFWDRVRKELGRRDAHNIQPGWKNMTMQQRSGHEAPVVSVVVNSSVALVDTLPSWVILPPLRESNRIAARHGATRNCYNGPLQPWNGRLAHVYRNGGVNPEFTMFADKKADCYFVDHGDMDTVDVLKLQELDPRFLGLPFQAVQCRLDDLLEFAGDERAGSLLADLVVGKCLVAEAVSSFLSSQLTADTVQASLEAYDYFEPCWRD</sequence>
<protein>
    <submittedName>
        <fullName evidence="1">Uncharacterized protein</fullName>
    </submittedName>
</protein>
<name>A0AC60PPP2_IXOPE</name>
<proteinExistence type="predicted"/>